<dbReference type="GO" id="GO:0008270">
    <property type="term" value="F:zinc ion binding"/>
    <property type="evidence" value="ECO:0007669"/>
    <property type="project" value="UniProtKB-KW"/>
</dbReference>
<dbReference type="KEGG" id="spu:115929272"/>
<dbReference type="PROSITE" id="PS50878">
    <property type="entry name" value="RT_POL"/>
    <property type="match status" value="1"/>
</dbReference>
<evidence type="ECO:0000259" key="11">
    <source>
        <dbReference type="PROSITE" id="PS50878"/>
    </source>
</evidence>
<dbReference type="Gene3D" id="3.10.10.10">
    <property type="entry name" value="HIV Type 1 Reverse Transcriptase, subunit A, domain 1"/>
    <property type="match status" value="1"/>
</dbReference>
<dbReference type="SUPFAM" id="SSF53098">
    <property type="entry name" value="Ribonuclease H-like"/>
    <property type="match status" value="1"/>
</dbReference>
<evidence type="ECO:0000313" key="14">
    <source>
        <dbReference type="Proteomes" id="UP000007110"/>
    </source>
</evidence>
<dbReference type="OMA" id="CEHFHAY"/>
<dbReference type="GO" id="GO:0015074">
    <property type="term" value="P:DNA integration"/>
    <property type="evidence" value="ECO:0007669"/>
    <property type="project" value="InterPro"/>
</dbReference>
<evidence type="ECO:0000313" key="13">
    <source>
        <dbReference type="EnsemblMetazoa" id="XP_030853824"/>
    </source>
</evidence>
<dbReference type="CDD" id="cd01647">
    <property type="entry name" value="RT_LTR"/>
    <property type="match status" value="1"/>
</dbReference>
<keyword evidence="4" id="KW-0540">Nuclease</keyword>
<dbReference type="InterPro" id="IPR050951">
    <property type="entry name" value="Retrovirus_Pol_polyprotein"/>
</dbReference>
<dbReference type="PANTHER" id="PTHR37984:SF11">
    <property type="entry name" value="INTEGRASE CATALYTIC DOMAIN-CONTAINING PROTEIN"/>
    <property type="match status" value="1"/>
</dbReference>
<dbReference type="FunFam" id="3.10.10.10:FF:000003">
    <property type="entry name" value="Retrovirus-related Pol polyprotein from transposon 297-like Protein"/>
    <property type="match status" value="1"/>
</dbReference>
<dbReference type="GO" id="GO:0004190">
    <property type="term" value="F:aspartic-type endopeptidase activity"/>
    <property type="evidence" value="ECO:0007669"/>
    <property type="project" value="InterPro"/>
</dbReference>
<feature type="domain" description="Integrase catalytic" evidence="12">
    <location>
        <begin position="1031"/>
        <end position="1184"/>
    </location>
</feature>
<dbReference type="CDD" id="cd09274">
    <property type="entry name" value="RNase_HI_RT_Ty3"/>
    <property type="match status" value="1"/>
</dbReference>
<evidence type="ECO:0000259" key="10">
    <source>
        <dbReference type="PROSITE" id="PS50158"/>
    </source>
</evidence>
<keyword evidence="8" id="KW-0479">Metal-binding</keyword>
<dbReference type="InterPro" id="IPR043128">
    <property type="entry name" value="Rev_trsase/Diguanyl_cyclase"/>
</dbReference>
<evidence type="ECO:0000259" key="12">
    <source>
        <dbReference type="PROSITE" id="PS50994"/>
    </source>
</evidence>
<evidence type="ECO:0000256" key="7">
    <source>
        <dbReference type="ARBA" id="ARBA00022918"/>
    </source>
</evidence>
<keyword evidence="7" id="KW-0695">RNA-directed DNA polymerase</keyword>
<feature type="domain" description="CCHC-type" evidence="10">
    <location>
        <begin position="237"/>
        <end position="252"/>
    </location>
</feature>
<dbReference type="InterPro" id="IPR001878">
    <property type="entry name" value="Znf_CCHC"/>
</dbReference>
<dbReference type="EnsemblMetazoa" id="XM_030997964">
    <property type="protein sequence ID" value="XP_030853824"/>
    <property type="gene ID" value="LOC115929272"/>
</dbReference>
<dbReference type="EC" id="2.7.7.49" evidence="1"/>
<dbReference type="InterPro" id="IPR048270">
    <property type="entry name" value="PNMA_C"/>
</dbReference>
<dbReference type="Gene3D" id="3.30.70.270">
    <property type="match status" value="2"/>
</dbReference>
<organism evidence="13 14">
    <name type="scientific">Strongylocentrotus purpuratus</name>
    <name type="common">Purple sea urchin</name>
    <dbReference type="NCBI Taxonomy" id="7668"/>
    <lineage>
        <taxon>Eukaryota</taxon>
        <taxon>Metazoa</taxon>
        <taxon>Echinodermata</taxon>
        <taxon>Eleutherozoa</taxon>
        <taxon>Echinozoa</taxon>
        <taxon>Echinoidea</taxon>
        <taxon>Euechinoidea</taxon>
        <taxon>Echinacea</taxon>
        <taxon>Camarodonta</taxon>
        <taxon>Echinidea</taxon>
        <taxon>Strongylocentrotidae</taxon>
        <taxon>Strongylocentrotus</taxon>
    </lineage>
</organism>
<dbReference type="SUPFAM" id="SSF50630">
    <property type="entry name" value="Acid proteases"/>
    <property type="match status" value="1"/>
</dbReference>
<dbReference type="PROSITE" id="PS00141">
    <property type="entry name" value="ASP_PROTEASE"/>
    <property type="match status" value="1"/>
</dbReference>
<dbReference type="SUPFAM" id="SSF56672">
    <property type="entry name" value="DNA/RNA polymerases"/>
    <property type="match status" value="1"/>
</dbReference>
<dbReference type="Pfam" id="PF00078">
    <property type="entry name" value="RVT_1"/>
    <property type="match status" value="1"/>
</dbReference>
<evidence type="ECO:0000256" key="6">
    <source>
        <dbReference type="ARBA" id="ARBA00022801"/>
    </source>
</evidence>
<dbReference type="Pfam" id="PF00665">
    <property type="entry name" value="rve"/>
    <property type="match status" value="1"/>
</dbReference>
<dbReference type="InterPro" id="IPR043502">
    <property type="entry name" value="DNA/RNA_pol_sf"/>
</dbReference>
<dbReference type="PROSITE" id="PS50994">
    <property type="entry name" value="INTEGRASE"/>
    <property type="match status" value="1"/>
</dbReference>
<keyword evidence="3" id="KW-0548">Nucleotidyltransferase</keyword>
<reference evidence="14" key="1">
    <citation type="submission" date="2015-02" db="EMBL/GenBank/DDBJ databases">
        <title>Genome sequencing for Strongylocentrotus purpuratus.</title>
        <authorList>
            <person name="Murali S."/>
            <person name="Liu Y."/>
            <person name="Vee V."/>
            <person name="English A."/>
            <person name="Wang M."/>
            <person name="Skinner E."/>
            <person name="Han Y."/>
            <person name="Muzny D.M."/>
            <person name="Worley K.C."/>
            <person name="Gibbs R.A."/>
        </authorList>
    </citation>
    <scope>NUCLEOTIDE SEQUENCE</scope>
</reference>
<dbReference type="Gene3D" id="1.10.340.70">
    <property type="match status" value="1"/>
</dbReference>
<dbReference type="Pfam" id="PF14893">
    <property type="entry name" value="PNMA"/>
    <property type="match status" value="1"/>
</dbReference>
<dbReference type="FunFam" id="3.30.420.10:FF:000063">
    <property type="entry name" value="Retrovirus-related Pol polyprotein from transposon 297-like Protein"/>
    <property type="match status" value="1"/>
</dbReference>
<dbReference type="InParanoid" id="A0A7M7T4R7"/>
<dbReference type="FunFam" id="3.30.70.270:FF:000026">
    <property type="entry name" value="Transposon Ty3-G Gag-Pol polyprotein"/>
    <property type="match status" value="1"/>
</dbReference>
<dbReference type="FunFam" id="3.10.20.370:FF:000001">
    <property type="entry name" value="Retrovirus-related Pol polyprotein from transposon 17.6-like protein"/>
    <property type="match status" value="1"/>
</dbReference>
<evidence type="ECO:0000256" key="4">
    <source>
        <dbReference type="ARBA" id="ARBA00022722"/>
    </source>
</evidence>
<reference evidence="13" key="2">
    <citation type="submission" date="2021-01" db="UniProtKB">
        <authorList>
            <consortium name="EnsemblMetazoa"/>
        </authorList>
    </citation>
    <scope>IDENTIFICATION</scope>
</reference>
<evidence type="ECO:0000256" key="5">
    <source>
        <dbReference type="ARBA" id="ARBA00022759"/>
    </source>
</evidence>
<dbReference type="InterPro" id="IPR041588">
    <property type="entry name" value="Integrase_H2C2"/>
</dbReference>
<dbReference type="GO" id="GO:0006508">
    <property type="term" value="P:proteolysis"/>
    <property type="evidence" value="ECO:0007669"/>
    <property type="project" value="InterPro"/>
</dbReference>
<dbReference type="Pfam" id="PF17921">
    <property type="entry name" value="Integrase_H2C2"/>
    <property type="match status" value="1"/>
</dbReference>
<dbReference type="GO" id="GO:0004519">
    <property type="term" value="F:endonuclease activity"/>
    <property type="evidence" value="ECO:0007669"/>
    <property type="project" value="UniProtKB-KW"/>
</dbReference>
<dbReference type="InterPro" id="IPR041373">
    <property type="entry name" value="RT_RNaseH"/>
</dbReference>
<name>A0A7M7T4R7_STRPU</name>
<dbReference type="Gene3D" id="3.30.420.10">
    <property type="entry name" value="Ribonuclease H-like superfamily/Ribonuclease H"/>
    <property type="match status" value="1"/>
</dbReference>
<keyword evidence="2" id="KW-0808">Transferase</keyword>
<dbReference type="InterPro" id="IPR036875">
    <property type="entry name" value="Znf_CCHC_sf"/>
</dbReference>
<keyword evidence="14" id="KW-1185">Reference proteome</keyword>
<dbReference type="InterPro" id="IPR036397">
    <property type="entry name" value="RNaseH_sf"/>
</dbReference>
<keyword evidence="6" id="KW-0378">Hydrolase</keyword>
<dbReference type="OrthoDB" id="10053045at2759"/>
<feature type="compositionally biased region" description="Basic residues" evidence="9">
    <location>
        <begin position="267"/>
        <end position="277"/>
    </location>
</feature>
<dbReference type="Proteomes" id="UP000007110">
    <property type="component" value="Unassembled WGS sequence"/>
</dbReference>
<feature type="region of interest" description="Disordered" evidence="9">
    <location>
        <begin position="251"/>
        <end position="277"/>
    </location>
</feature>
<dbReference type="PANTHER" id="PTHR37984">
    <property type="entry name" value="PROTEIN CBG26694"/>
    <property type="match status" value="1"/>
</dbReference>
<keyword evidence="8" id="KW-0863">Zinc-finger</keyword>
<feature type="domain" description="Reverse transcriptase" evidence="11">
    <location>
        <begin position="488"/>
        <end position="665"/>
    </location>
</feature>
<dbReference type="GeneID" id="115929272"/>
<dbReference type="GO" id="GO:0003964">
    <property type="term" value="F:RNA-directed DNA polymerase activity"/>
    <property type="evidence" value="ECO:0007669"/>
    <property type="project" value="UniProtKB-KW"/>
</dbReference>
<dbReference type="InterPro" id="IPR001969">
    <property type="entry name" value="Aspartic_peptidase_AS"/>
</dbReference>
<dbReference type="InterPro" id="IPR001584">
    <property type="entry name" value="Integrase_cat-core"/>
</dbReference>
<dbReference type="GO" id="GO:0003676">
    <property type="term" value="F:nucleic acid binding"/>
    <property type="evidence" value="ECO:0007669"/>
    <property type="project" value="InterPro"/>
</dbReference>
<sequence length="1372" mass="154680">MAFGGADIKGLGQFDPTGDASVVSERWQRWYEEFDAYADSLGVFVDGAEPAQLTRRRALMMYSAGAAVREVFKTLEDTGTKADYDKAVNALEKHFVVQSNSTFQRHVFRQITQQADETVSQMVTRLKKAAEGCAFRDDLENQIRDQVVQGLRSSRLRRKLLEKGTALTLTATLAIAASLEAVEAMDSQFRKLSSVEEFPSSSSQVRQVSNETRECFNCGRTGHSYKDSTCPAKGRICHTCGKKGHFATKCRDGSGKKEQTSGPSFKPRGKWGQKRQGHKVRQVDECTCHCQNKQGDEQNHSDDSERGYAFAIDTDKCEKVPVVIGGVPVDIIVDSGSTANIIDRALWEFLKTEKITCSSRRCNKKLYPYTSVEPLQTIGCFKAVVKAGERSVEAEFVVIAEKGEPLMSRKTALALGVLRIGIDVNSVKSYVDMREEFKPVFQGVGILRDRQIKLKVDPEIRPVAQPVRRTPFGLRDRVKEKIQELVEQDIIEPVEEPTPWVSPVVIVPKPNGDIRICIDMRRVNEAIVRERHPIPTVDEILQELSTSKVFSKIDLKWGYHQLELDPESRKLTTFVTHCGLYRYKRLLFGVNAAPEIYQHEIHKVLQGLPGVANISDDIIIHGATQEEHDERLRQTLTRLKDAGLTANAEKCLFGVSELVFMGHKLTKDGINPTKAKIEAVANACEPKNASEVRSFLGLVNFCARFIPNLATVAEPLRRLTKKDQKFEFGMEQKQAFQTLKDSLSSAHTLGYFDLKAPTQVIADASPVGLGAVLVQKQDGEYRIIAYASRSLTAVEQRYSQTEREALGLVWACEHFHAYLYWNEFELLTDHKPLEAIYSPRSKPCARIERWMLRLQQYRYRVVYIAGKTNIADSLSRMLDVDKLRSSTLEDEAESFVRFVATHSTPRAMRTREIEEESDKDPELLDLRERIQKGDWNTCPYKVYSAIRDELCIIGRCVLRGSRLVIPTQLRPRMIALAHEGHLGIVGTKQNLRSKVWWPGMEKEVERYVKSCHGCQIVSRPSPPEPIRSTLLPAGPWEDVAVDFLGPLPSGESILVIIDYYSRYYEYIVMRSTTAEKTVAALAGIFARHGLPLTLYSDNGPQFISQVFADYMRLTGVHHHRVTPKWPQANGEVERQNQSLEKRMRIAHSEGKDWKEALLSYVAAYRATPHSTTGKSPAELLFGRKIRTKLPVISESLNDQEIRDQDAESKGASKLYADSKRGAKPSEVVPGDEVLVRREVSSKMDTPFLPQPYTVVSREGNKLTICSPEGVMYARNTSHVKKYHRQGIPSDIGILQPEAETTEAQVPLYHGVGAELITPQSDVETTSDQSQHEGTERQMGVPKTVPSPTRTSIWSRPKRHRLRPKRFSDYLLE</sequence>
<dbReference type="FunFam" id="1.10.340.70:FF:000003">
    <property type="entry name" value="Protein CBG25708"/>
    <property type="match status" value="1"/>
</dbReference>
<protein>
    <recommendedName>
        <fullName evidence="1">RNA-directed DNA polymerase</fullName>
        <ecNumber evidence="1">2.7.7.49</ecNumber>
    </recommendedName>
</protein>
<feature type="compositionally biased region" description="Basic and acidic residues" evidence="9">
    <location>
        <begin position="1200"/>
        <end position="1220"/>
    </location>
</feature>
<evidence type="ECO:0000256" key="9">
    <source>
        <dbReference type="SAM" id="MobiDB-lite"/>
    </source>
</evidence>
<accession>A0A7M7T4R7</accession>
<evidence type="ECO:0000256" key="2">
    <source>
        <dbReference type="ARBA" id="ARBA00022679"/>
    </source>
</evidence>
<evidence type="ECO:0000256" key="1">
    <source>
        <dbReference type="ARBA" id="ARBA00012493"/>
    </source>
</evidence>
<evidence type="ECO:0000256" key="8">
    <source>
        <dbReference type="PROSITE-ProRule" id="PRU00047"/>
    </source>
</evidence>
<keyword evidence="8" id="KW-0862">Zinc</keyword>
<feature type="region of interest" description="Disordered" evidence="9">
    <location>
        <begin position="1321"/>
        <end position="1359"/>
    </location>
</feature>
<dbReference type="Gene3D" id="2.40.70.10">
    <property type="entry name" value="Acid Proteases"/>
    <property type="match status" value="1"/>
</dbReference>
<dbReference type="PROSITE" id="PS50158">
    <property type="entry name" value="ZF_CCHC"/>
    <property type="match status" value="1"/>
</dbReference>
<keyword evidence="5" id="KW-0255">Endonuclease</keyword>
<feature type="region of interest" description="Disordered" evidence="9">
    <location>
        <begin position="1200"/>
        <end position="1226"/>
    </location>
</feature>
<dbReference type="RefSeq" id="XP_030853824.1">
    <property type="nucleotide sequence ID" value="XM_030997964.1"/>
</dbReference>
<proteinExistence type="predicted"/>
<dbReference type="InterPro" id="IPR012337">
    <property type="entry name" value="RNaseH-like_sf"/>
</dbReference>
<dbReference type="Gene3D" id="4.10.60.10">
    <property type="entry name" value="Zinc finger, CCHC-type"/>
    <property type="match status" value="1"/>
</dbReference>
<dbReference type="InterPro" id="IPR000477">
    <property type="entry name" value="RT_dom"/>
</dbReference>
<dbReference type="SUPFAM" id="SSF57756">
    <property type="entry name" value="Retrovirus zinc finger-like domains"/>
    <property type="match status" value="1"/>
</dbReference>
<dbReference type="Pfam" id="PF17917">
    <property type="entry name" value="RT_RNaseH"/>
    <property type="match status" value="1"/>
</dbReference>
<evidence type="ECO:0000256" key="3">
    <source>
        <dbReference type="ARBA" id="ARBA00022695"/>
    </source>
</evidence>
<dbReference type="InterPro" id="IPR021109">
    <property type="entry name" value="Peptidase_aspartic_dom_sf"/>
</dbReference>
<dbReference type="SMART" id="SM00343">
    <property type="entry name" value="ZnF_C2HC"/>
    <property type="match status" value="2"/>
</dbReference>